<keyword evidence="11" id="KW-1185">Reference proteome</keyword>
<evidence type="ECO:0000256" key="1">
    <source>
        <dbReference type="ARBA" id="ARBA00004377"/>
    </source>
</evidence>
<reference evidence="10" key="1">
    <citation type="submission" date="2023-01" db="EMBL/GenBank/DDBJ databases">
        <title>Biogeochemical cycle of methane in antarctic sediments.</title>
        <authorList>
            <person name="Roldan D.M."/>
            <person name="Menes R.J."/>
        </authorList>
    </citation>
    <scope>NUCLEOTIDE SEQUENCE [LARGE SCALE GENOMIC DNA]</scope>
    <source>
        <strain evidence="10">K-2018 MAG008</strain>
    </source>
</reference>
<evidence type="ECO:0000256" key="4">
    <source>
        <dbReference type="ARBA" id="ARBA00022481"/>
    </source>
</evidence>
<evidence type="ECO:0000256" key="3">
    <source>
        <dbReference type="ARBA" id="ARBA00022475"/>
    </source>
</evidence>
<evidence type="ECO:0000256" key="7">
    <source>
        <dbReference type="ARBA" id="ARBA00022989"/>
    </source>
</evidence>
<keyword evidence="8 9" id="KW-0472">Membrane</keyword>
<dbReference type="Proteomes" id="UP001160519">
    <property type="component" value="Unassembled WGS sequence"/>
</dbReference>
<evidence type="ECO:0000256" key="6">
    <source>
        <dbReference type="ARBA" id="ARBA00022692"/>
    </source>
</evidence>
<evidence type="ECO:0000256" key="9">
    <source>
        <dbReference type="SAM" id="Phobius"/>
    </source>
</evidence>
<name>A0AA43TPM6_9GAMM</name>
<dbReference type="AlphaFoldDB" id="A0AA43TPM6"/>
<dbReference type="PANTHER" id="PTHR38779:SF2">
    <property type="entry name" value="TYPE II SECRETION SYSTEM PROTEIN I-RELATED"/>
    <property type="match status" value="1"/>
</dbReference>
<keyword evidence="5" id="KW-0997">Cell inner membrane</keyword>
<comment type="similarity">
    <text evidence="2">Belongs to the GSP I family.</text>
</comment>
<evidence type="ECO:0000313" key="11">
    <source>
        <dbReference type="Proteomes" id="UP001160519"/>
    </source>
</evidence>
<keyword evidence="7 9" id="KW-1133">Transmembrane helix</keyword>
<gene>
    <name evidence="10" type="ORF">PSU93_07450</name>
</gene>
<dbReference type="EMBL" id="JAQSDF010000018">
    <property type="protein sequence ID" value="MDI1230965.1"/>
    <property type="molecule type" value="Genomic_DNA"/>
</dbReference>
<accession>A0AA43TPM6</accession>
<sequence length="136" mass="14753">MKANKQSGFSLLEILIAFSILALALGILLKIFSAGVNTAGVAEEYTAAVQIAEALMAKTGVEAPLKPSEATGLENEKYHWRVSVSPFQFMAENVDVTALAAELFKIKVTVSWGDDNARVDRRQVELITLKLVNKTS</sequence>
<proteinExistence type="inferred from homology"/>
<dbReference type="NCBIfam" id="TIGR02532">
    <property type="entry name" value="IV_pilin_GFxxxE"/>
    <property type="match status" value="1"/>
</dbReference>
<dbReference type="PROSITE" id="PS00409">
    <property type="entry name" value="PROKAR_NTER_METHYL"/>
    <property type="match status" value="1"/>
</dbReference>
<keyword evidence="6 9" id="KW-0812">Transmembrane</keyword>
<evidence type="ECO:0000256" key="2">
    <source>
        <dbReference type="ARBA" id="ARBA00008358"/>
    </source>
</evidence>
<evidence type="ECO:0000256" key="5">
    <source>
        <dbReference type="ARBA" id="ARBA00022519"/>
    </source>
</evidence>
<organism evidence="10 11">
    <name type="scientific">Candidatus Methylobacter titanis</name>
    <dbReference type="NCBI Taxonomy" id="3053457"/>
    <lineage>
        <taxon>Bacteria</taxon>
        <taxon>Pseudomonadati</taxon>
        <taxon>Pseudomonadota</taxon>
        <taxon>Gammaproteobacteria</taxon>
        <taxon>Methylococcales</taxon>
        <taxon>Methylococcaceae</taxon>
        <taxon>Methylobacter</taxon>
    </lineage>
</organism>
<dbReference type="Pfam" id="PF07963">
    <property type="entry name" value="N_methyl"/>
    <property type="match status" value="1"/>
</dbReference>
<comment type="subcellular location">
    <subcellularLocation>
        <location evidence="1">Cell inner membrane</location>
        <topology evidence="1">Single-pass membrane protein</topology>
    </subcellularLocation>
</comment>
<dbReference type="InterPro" id="IPR012902">
    <property type="entry name" value="N_methyl_site"/>
</dbReference>
<evidence type="ECO:0000313" key="10">
    <source>
        <dbReference type="EMBL" id="MDI1230965.1"/>
    </source>
</evidence>
<feature type="transmembrane region" description="Helical" evidence="9">
    <location>
        <begin position="12"/>
        <end position="32"/>
    </location>
</feature>
<comment type="caution">
    <text evidence="10">The sequence shown here is derived from an EMBL/GenBank/DDBJ whole genome shotgun (WGS) entry which is preliminary data.</text>
</comment>
<evidence type="ECO:0000256" key="8">
    <source>
        <dbReference type="ARBA" id="ARBA00023136"/>
    </source>
</evidence>
<dbReference type="PANTHER" id="PTHR38779">
    <property type="entry name" value="TYPE II SECRETION SYSTEM PROTEIN I-RELATED"/>
    <property type="match status" value="1"/>
</dbReference>
<dbReference type="GO" id="GO:0015627">
    <property type="term" value="C:type II protein secretion system complex"/>
    <property type="evidence" value="ECO:0007669"/>
    <property type="project" value="InterPro"/>
</dbReference>
<dbReference type="GO" id="GO:0015628">
    <property type="term" value="P:protein secretion by the type II secretion system"/>
    <property type="evidence" value="ECO:0007669"/>
    <property type="project" value="InterPro"/>
</dbReference>
<keyword evidence="4" id="KW-0488">Methylation</keyword>
<dbReference type="InterPro" id="IPR010052">
    <property type="entry name" value="T2SS_protein-GspI"/>
</dbReference>
<keyword evidence="3" id="KW-1003">Cell membrane</keyword>
<dbReference type="GO" id="GO:0005886">
    <property type="term" value="C:plasma membrane"/>
    <property type="evidence" value="ECO:0007669"/>
    <property type="project" value="UniProtKB-SubCell"/>
</dbReference>
<protein>
    <submittedName>
        <fullName evidence="10">Prepilin-type N-terminal cleavage/methylation domain-containing protein</fullName>
    </submittedName>
</protein>